<dbReference type="SUPFAM" id="SSF48452">
    <property type="entry name" value="TPR-like"/>
    <property type="match status" value="1"/>
</dbReference>
<dbReference type="Proteomes" id="UP000318017">
    <property type="component" value="Chromosome"/>
</dbReference>
<accession>A0A518GDQ3</accession>
<evidence type="ECO:0008006" key="3">
    <source>
        <dbReference type="Google" id="ProtNLM"/>
    </source>
</evidence>
<evidence type="ECO:0000313" key="1">
    <source>
        <dbReference type="EMBL" id="QDV26687.1"/>
    </source>
</evidence>
<sequence>MAQTGCRRRIPIHVWQPAQVETGPHTKIALAPVAGDSELARRFEDALMAQRPSASADVALFTSEQLLARSPVRLASTSALNNDSIAIEAAKAVGATVLLQGEVVTSDMDLSGTERPQPSKVDYNNLFFAKRNQGDSKQEKLLISWRVVDVDSSKTIGTHVTSLRTEEARQQYPDLDALSQDDTDLLISASARETWKAVSPIVVQDEVKLAVPYFQLGSWSVRRGVRAAKRGDWQAAEKHWQRTADIFWFNAAAQHNLAIAMAAREDFSNAKLQLQKATGPLAFRLPHESLFWLDSHHRAYYQAHGLPKPSEGWAFPDPEDSPPLTPAPPIELDALPWWTAIPFAKPPGWTWVDWLTQPWVY</sequence>
<evidence type="ECO:0000313" key="2">
    <source>
        <dbReference type="Proteomes" id="UP000318017"/>
    </source>
</evidence>
<protein>
    <recommendedName>
        <fullName evidence="3">Tetratricopeptide repeat protein</fullName>
    </recommendedName>
</protein>
<gene>
    <name evidence="1" type="ORF">Q31a_50640</name>
</gene>
<proteinExistence type="predicted"/>
<keyword evidence="2" id="KW-1185">Reference proteome</keyword>
<dbReference type="KEGG" id="ahel:Q31a_50640"/>
<dbReference type="AlphaFoldDB" id="A0A518GDQ3"/>
<dbReference type="EMBL" id="CP036298">
    <property type="protein sequence ID" value="QDV26687.1"/>
    <property type="molecule type" value="Genomic_DNA"/>
</dbReference>
<organism evidence="1 2">
    <name type="scientific">Aureliella helgolandensis</name>
    <dbReference type="NCBI Taxonomy" id="2527968"/>
    <lineage>
        <taxon>Bacteria</taxon>
        <taxon>Pseudomonadati</taxon>
        <taxon>Planctomycetota</taxon>
        <taxon>Planctomycetia</taxon>
        <taxon>Pirellulales</taxon>
        <taxon>Pirellulaceae</taxon>
        <taxon>Aureliella</taxon>
    </lineage>
</organism>
<name>A0A518GDQ3_9BACT</name>
<reference evidence="1 2" key="1">
    <citation type="submission" date="2019-02" db="EMBL/GenBank/DDBJ databases">
        <title>Deep-cultivation of Planctomycetes and their phenomic and genomic characterization uncovers novel biology.</title>
        <authorList>
            <person name="Wiegand S."/>
            <person name="Jogler M."/>
            <person name="Boedeker C."/>
            <person name="Pinto D."/>
            <person name="Vollmers J."/>
            <person name="Rivas-Marin E."/>
            <person name="Kohn T."/>
            <person name="Peeters S.H."/>
            <person name="Heuer A."/>
            <person name="Rast P."/>
            <person name="Oberbeckmann S."/>
            <person name="Bunk B."/>
            <person name="Jeske O."/>
            <person name="Meyerdierks A."/>
            <person name="Storesund J.E."/>
            <person name="Kallscheuer N."/>
            <person name="Luecker S."/>
            <person name="Lage O.M."/>
            <person name="Pohl T."/>
            <person name="Merkel B.J."/>
            <person name="Hornburger P."/>
            <person name="Mueller R.-W."/>
            <person name="Bruemmer F."/>
            <person name="Labrenz M."/>
            <person name="Spormann A.M."/>
            <person name="Op den Camp H."/>
            <person name="Overmann J."/>
            <person name="Amann R."/>
            <person name="Jetten M.S.M."/>
            <person name="Mascher T."/>
            <person name="Medema M.H."/>
            <person name="Devos D.P."/>
            <person name="Kaster A.-K."/>
            <person name="Ovreas L."/>
            <person name="Rohde M."/>
            <person name="Galperin M.Y."/>
            <person name="Jogler C."/>
        </authorList>
    </citation>
    <scope>NUCLEOTIDE SEQUENCE [LARGE SCALE GENOMIC DNA]</scope>
    <source>
        <strain evidence="1 2">Q31a</strain>
    </source>
</reference>
<dbReference type="InterPro" id="IPR011990">
    <property type="entry name" value="TPR-like_helical_dom_sf"/>
</dbReference>